<organism evidence="1 2">
    <name type="scientific">Phormidium tenue FACHB-1050</name>
    <dbReference type="NCBI Taxonomy" id="2692857"/>
    <lineage>
        <taxon>Bacteria</taxon>
        <taxon>Bacillati</taxon>
        <taxon>Cyanobacteriota</taxon>
        <taxon>Cyanophyceae</taxon>
        <taxon>Oscillatoriophycideae</taxon>
        <taxon>Oscillatoriales</taxon>
        <taxon>Oscillatoriaceae</taxon>
        <taxon>Phormidium</taxon>
    </lineage>
</organism>
<accession>A0ABR8CBX9</accession>
<dbReference type="EMBL" id="JACJQY010000020">
    <property type="protein sequence ID" value="MBD2317856.1"/>
    <property type="molecule type" value="Genomic_DNA"/>
</dbReference>
<gene>
    <name evidence="1" type="ORF">H6G05_13490</name>
</gene>
<dbReference type="Proteomes" id="UP000618445">
    <property type="component" value="Unassembled WGS sequence"/>
</dbReference>
<comment type="caution">
    <text evidence="1">The sequence shown here is derived from an EMBL/GenBank/DDBJ whole genome shotgun (WGS) entry which is preliminary data.</text>
</comment>
<name>A0ABR8CBX9_9CYAN</name>
<evidence type="ECO:0000313" key="1">
    <source>
        <dbReference type="EMBL" id="MBD2317856.1"/>
    </source>
</evidence>
<sequence length="114" mass="13157">MENPEKIQTYRTIIKQILNQHASYKPSHGEFEMQTLFDNEQDRYQVLAIGWNQDKRIYGCSMHLDIRAGKIWIQSNNTEIDIAEALVAQGVPKEDIVIGLQPAYLRQYTGYAIA</sequence>
<proteinExistence type="predicted"/>
<dbReference type="InterPro" id="IPR035943">
    <property type="entry name" value="XisI-like_sf"/>
</dbReference>
<protein>
    <submittedName>
        <fullName evidence="1">XisI protein</fullName>
    </submittedName>
</protein>
<reference evidence="1 2" key="1">
    <citation type="journal article" date="2020" name="ISME J.">
        <title>Comparative genomics reveals insights into cyanobacterial evolution and habitat adaptation.</title>
        <authorList>
            <person name="Chen M.Y."/>
            <person name="Teng W.K."/>
            <person name="Zhao L."/>
            <person name="Hu C.X."/>
            <person name="Zhou Y.K."/>
            <person name="Han B.P."/>
            <person name="Song L.R."/>
            <person name="Shu W.S."/>
        </authorList>
    </citation>
    <scope>NUCLEOTIDE SEQUENCE [LARGE SCALE GENOMIC DNA]</scope>
    <source>
        <strain evidence="1 2">FACHB-1050</strain>
    </source>
</reference>
<evidence type="ECO:0000313" key="2">
    <source>
        <dbReference type="Proteomes" id="UP000618445"/>
    </source>
</evidence>
<dbReference type="Gene3D" id="3.30.310.110">
    <property type="entry name" value="XisI-like"/>
    <property type="match status" value="1"/>
</dbReference>
<dbReference type="SUPFAM" id="SSF143847">
    <property type="entry name" value="XisI-like"/>
    <property type="match status" value="1"/>
</dbReference>
<keyword evidence="2" id="KW-1185">Reference proteome</keyword>
<dbReference type="CDD" id="cd16382">
    <property type="entry name" value="XisI-like"/>
    <property type="match status" value="1"/>
</dbReference>
<dbReference type="InterPro" id="IPR014968">
    <property type="entry name" value="XisI"/>
</dbReference>
<dbReference type="RefSeq" id="WP_190578662.1">
    <property type="nucleotide sequence ID" value="NZ_CAWPQU010000013.1"/>
</dbReference>
<dbReference type="Pfam" id="PF08869">
    <property type="entry name" value="XisI"/>
    <property type="match status" value="1"/>
</dbReference>